<feature type="transmembrane region" description="Helical" evidence="1">
    <location>
        <begin position="149"/>
        <end position="166"/>
    </location>
</feature>
<keyword evidence="3" id="KW-1185">Reference proteome</keyword>
<organism evidence="2 3">
    <name type="scientific">Cephaloticoccus primus</name>
    <dbReference type="NCBI Taxonomy" id="1548207"/>
    <lineage>
        <taxon>Bacteria</taxon>
        <taxon>Pseudomonadati</taxon>
        <taxon>Verrucomicrobiota</taxon>
        <taxon>Opitutia</taxon>
        <taxon>Opitutales</taxon>
        <taxon>Opitutaceae</taxon>
        <taxon>Cephaloticoccus</taxon>
    </lineage>
</organism>
<protein>
    <recommendedName>
        <fullName evidence="4">PEP-CTERM protein-sorting domain-containing protein</fullName>
    </recommendedName>
</protein>
<evidence type="ECO:0000313" key="3">
    <source>
        <dbReference type="Proteomes" id="UP000070058"/>
    </source>
</evidence>
<keyword evidence="1" id="KW-1133">Transmembrane helix</keyword>
<dbReference type="AlphaFoldDB" id="A0A139SHW3"/>
<sequence length="174" mass="19396">MALPANQTNPLVGLGGHYGDFPFITLMGGPPGLPNEEAILRFGGNTKQSLRGLQIQDRGVVDFVGGALNGKENILYLDALTISGADAQLIIRNWDDRADYLLVRRSYGDVNIPPILNQIHFEGYGPAMWREHYLEGYSDYWQITPMPEPGTYGAIFGSLAFGLIVWRNKRRRTE</sequence>
<evidence type="ECO:0008006" key="4">
    <source>
        <dbReference type="Google" id="ProtNLM"/>
    </source>
</evidence>
<evidence type="ECO:0000256" key="1">
    <source>
        <dbReference type="SAM" id="Phobius"/>
    </source>
</evidence>
<keyword evidence="1" id="KW-0812">Transmembrane</keyword>
<comment type="caution">
    <text evidence="2">The sequence shown here is derived from an EMBL/GenBank/DDBJ whole genome shotgun (WGS) entry which is preliminary data.</text>
</comment>
<dbReference type="NCBIfam" id="TIGR02595">
    <property type="entry name" value="PEP_CTERM"/>
    <property type="match status" value="1"/>
</dbReference>
<accession>A0A139SHW3</accession>
<gene>
    <name evidence="2" type="ORF">AXK11_08830</name>
</gene>
<evidence type="ECO:0000313" key="2">
    <source>
        <dbReference type="EMBL" id="KXU34137.1"/>
    </source>
</evidence>
<dbReference type="STRING" id="1548207.AXK11_08830"/>
<dbReference type="Proteomes" id="UP000070058">
    <property type="component" value="Unassembled WGS sequence"/>
</dbReference>
<proteinExistence type="predicted"/>
<dbReference type="EMBL" id="LSZQ01000068">
    <property type="protein sequence ID" value="KXU34137.1"/>
    <property type="molecule type" value="Genomic_DNA"/>
</dbReference>
<reference evidence="3" key="1">
    <citation type="submission" date="2016-02" db="EMBL/GenBank/DDBJ databases">
        <authorList>
            <person name="Sanders J.G."/>
            <person name="Lin J.Y."/>
            <person name="Wertz J.T."/>
            <person name="Russell J.A."/>
            <person name="Moreau C.S."/>
            <person name="Powell S."/>
        </authorList>
    </citation>
    <scope>NUCLEOTIDE SEQUENCE [LARGE SCALE GENOMIC DNA]</scope>
    <source>
        <strain evidence="3">CAG34</strain>
    </source>
</reference>
<dbReference type="InterPro" id="IPR013424">
    <property type="entry name" value="Ice-binding_C"/>
</dbReference>
<name>A0A139SHW3_9BACT</name>
<keyword evidence="1" id="KW-0472">Membrane</keyword>